<reference evidence="16" key="2">
    <citation type="submission" date="2025-09" db="UniProtKB">
        <authorList>
            <consortium name="Ensembl"/>
        </authorList>
    </citation>
    <scope>IDENTIFICATION</scope>
</reference>
<accession>A0A8C5QX54</accession>
<evidence type="ECO:0000313" key="17">
    <source>
        <dbReference type="Proteomes" id="UP000694569"/>
    </source>
</evidence>
<dbReference type="InterPro" id="IPR013568">
    <property type="entry name" value="SEFIR_dom"/>
</dbReference>
<evidence type="ECO:0000259" key="14">
    <source>
        <dbReference type="Pfam" id="PF08357"/>
    </source>
</evidence>
<keyword evidence="9" id="KW-0325">Glycoprotein</keyword>
<keyword evidence="10" id="KW-0395">Inflammatory response</keyword>
<evidence type="ECO:0000256" key="1">
    <source>
        <dbReference type="ARBA" id="ARBA00004162"/>
    </source>
</evidence>
<feature type="chain" id="PRO_5033999030" evidence="13">
    <location>
        <begin position="33"/>
        <end position="772"/>
    </location>
</feature>
<evidence type="ECO:0000256" key="9">
    <source>
        <dbReference type="ARBA" id="ARBA00023180"/>
    </source>
</evidence>
<feature type="domain" description="SEFIR" evidence="14">
    <location>
        <begin position="557"/>
        <end position="707"/>
    </location>
</feature>
<dbReference type="AlphaFoldDB" id="A0A8C5QX54"/>
<keyword evidence="17" id="KW-1185">Reference proteome</keyword>
<dbReference type="OrthoDB" id="9949622at2759"/>
<evidence type="ECO:0000256" key="13">
    <source>
        <dbReference type="SAM" id="SignalP"/>
    </source>
</evidence>
<dbReference type="Ensembl" id="ENSLLET00000045458.1">
    <property type="protein sequence ID" value="ENSLLEP00000043712.1"/>
    <property type="gene ID" value="ENSLLEG00000027785.1"/>
</dbReference>
<proteinExistence type="predicted"/>
<feature type="compositionally biased region" description="Polar residues" evidence="11">
    <location>
        <begin position="747"/>
        <end position="763"/>
    </location>
</feature>
<reference evidence="16" key="1">
    <citation type="submission" date="2025-08" db="UniProtKB">
        <authorList>
            <consortium name="Ensembl"/>
        </authorList>
    </citation>
    <scope>IDENTIFICATION</scope>
</reference>
<evidence type="ECO:0000259" key="15">
    <source>
        <dbReference type="Pfam" id="PF15037"/>
    </source>
</evidence>
<evidence type="ECO:0000256" key="3">
    <source>
        <dbReference type="ARBA" id="ARBA00022475"/>
    </source>
</evidence>
<comment type="subcellular location">
    <subcellularLocation>
        <location evidence="1">Cell membrane</location>
        <topology evidence="1">Single-pass membrane protein</topology>
    </subcellularLocation>
    <subcellularLocation>
        <location evidence="2">Membrane</location>
        <topology evidence="2">Single-pass type I membrane protein</topology>
    </subcellularLocation>
</comment>
<organism evidence="16 17">
    <name type="scientific">Leptobrachium leishanense</name>
    <name type="common">Leishan spiny toad</name>
    <dbReference type="NCBI Taxonomy" id="445787"/>
    <lineage>
        <taxon>Eukaryota</taxon>
        <taxon>Metazoa</taxon>
        <taxon>Chordata</taxon>
        <taxon>Craniata</taxon>
        <taxon>Vertebrata</taxon>
        <taxon>Euteleostomi</taxon>
        <taxon>Amphibia</taxon>
        <taxon>Batrachia</taxon>
        <taxon>Anura</taxon>
        <taxon>Pelobatoidea</taxon>
        <taxon>Megophryidae</taxon>
        <taxon>Leptobrachium</taxon>
    </lineage>
</organism>
<evidence type="ECO:0000256" key="12">
    <source>
        <dbReference type="SAM" id="Phobius"/>
    </source>
</evidence>
<evidence type="ECO:0000256" key="7">
    <source>
        <dbReference type="ARBA" id="ARBA00023136"/>
    </source>
</evidence>
<keyword evidence="7 12" id="KW-0472">Membrane</keyword>
<evidence type="ECO:0000256" key="10">
    <source>
        <dbReference type="ARBA" id="ARBA00023198"/>
    </source>
</evidence>
<dbReference type="GO" id="GO:0030368">
    <property type="term" value="F:interleukin-17 receptor activity"/>
    <property type="evidence" value="ECO:0007669"/>
    <property type="project" value="InterPro"/>
</dbReference>
<dbReference type="Pfam" id="PF15037">
    <property type="entry name" value="IL17_R_N"/>
    <property type="match status" value="1"/>
</dbReference>
<dbReference type="Proteomes" id="UP000694569">
    <property type="component" value="Unplaced"/>
</dbReference>
<feature type="domain" description="Interleukin-17 receptor C/E N-terminal" evidence="15">
    <location>
        <begin position="95"/>
        <end position="499"/>
    </location>
</feature>
<evidence type="ECO:0000256" key="11">
    <source>
        <dbReference type="SAM" id="MobiDB-lite"/>
    </source>
</evidence>
<feature type="region of interest" description="Disordered" evidence="11">
    <location>
        <begin position="742"/>
        <end position="763"/>
    </location>
</feature>
<evidence type="ECO:0000313" key="16">
    <source>
        <dbReference type="Ensembl" id="ENSLLEP00000043712.1"/>
    </source>
</evidence>
<keyword evidence="8" id="KW-0675">Receptor</keyword>
<name>A0A8C5QX54_9ANUR</name>
<dbReference type="GO" id="GO:0006954">
    <property type="term" value="P:inflammatory response"/>
    <property type="evidence" value="ECO:0007669"/>
    <property type="project" value="UniProtKB-KW"/>
</dbReference>
<keyword evidence="4 12" id="KW-0812">Transmembrane</keyword>
<feature type="transmembrane region" description="Helical" evidence="12">
    <location>
        <begin position="515"/>
        <end position="533"/>
    </location>
</feature>
<evidence type="ECO:0000256" key="6">
    <source>
        <dbReference type="ARBA" id="ARBA00022989"/>
    </source>
</evidence>
<evidence type="ECO:0000256" key="8">
    <source>
        <dbReference type="ARBA" id="ARBA00023170"/>
    </source>
</evidence>
<dbReference type="InterPro" id="IPR027841">
    <property type="entry name" value="IL-17_rcpt_C/E_N"/>
</dbReference>
<gene>
    <name evidence="16" type="primary">IL17RC</name>
</gene>
<keyword evidence="3" id="KW-1003">Cell membrane</keyword>
<feature type="signal peptide" evidence="13">
    <location>
        <begin position="1"/>
        <end position="32"/>
    </location>
</feature>
<dbReference type="GO" id="GO:0005886">
    <property type="term" value="C:plasma membrane"/>
    <property type="evidence" value="ECO:0007669"/>
    <property type="project" value="UniProtKB-SubCell"/>
</dbReference>
<dbReference type="PANTHER" id="PTHR15583">
    <property type="entry name" value="INTERLEUKIN-17 RECEPTOR"/>
    <property type="match status" value="1"/>
</dbReference>
<dbReference type="Gene3D" id="3.40.50.11530">
    <property type="match status" value="1"/>
</dbReference>
<dbReference type="InterPro" id="IPR039465">
    <property type="entry name" value="IL-17_rcpt-like"/>
</dbReference>
<keyword evidence="5 13" id="KW-0732">Signal</keyword>
<dbReference type="Pfam" id="PF08357">
    <property type="entry name" value="SEFIR"/>
    <property type="match status" value="1"/>
</dbReference>
<keyword evidence="6 12" id="KW-1133">Transmembrane helix</keyword>
<evidence type="ECO:0000256" key="5">
    <source>
        <dbReference type="ARBA" id="ARBA00022729"/>
    </source>
</evidence>
<evidence type="ECO:0000256" key="4">
    <source>
        <dbReference type="ARBA" id="ARBA00022692"/>
    </source>
</evidence>
<dbReference type="PANTHER" id="PTHR15583:SF12">
    <property type="entry name" value="INTERLEUKIN-17 RECEPTOR C"/>
    <property type="match status" value="1"/>
</dbReference>
<sequence length="772" mass="88305">MCLLAMRHCLAARTPRMICVFLLTLLLNNAICTLERIYSYSDQVTCTGDLSCTLSSNNPEFISSFEPSDVLCIPGDKEEVVHPVLVPDNMRSQTILRCKGDQCFPCVEVVVDIYAAYLTVSEYVADDCDEYYYDCSDESGSFYCEYQNVNDLDDENGNLICAYVFINAASYSSQHCATVKVSVPLLSISLGHKQDRIKLGSLTFRCFNSSPDSEVNLTLYTVPRYQDIINNTHHVSGCKTLLFQKEVTQCAVPTQHISFEENLSVGIVNGSRHRSYNLFYFDTSKKSPVIKLNGDERYTIPKEFMVTCLCLQVWWSNQSDTVREMRCPLKDRTDLQLEENLWSHSNFSVTVERGLMLYNFQAPCNVSAEVSLCWKYSHSPRCQELPFSYEITTYKESQLVSGVVPHPSLCMQVKSKGKIRHMECAPVQASQNKVELKEEVVLLASSIPQRNASSVCLMEKHICTQLYNSTHQIVSRGYMEQNIISSYLSDRCLKIWSDGENNEVYVCSLERRHRWIMLYVVAVLFLLFLVIVTHKLVTKWFKSVFSYKPLGEIFQNRRVWIVYAPDSQTYIDLVRVFAASLKNLQLNVVLDQWHINEICKLGTISWSHRQRSLIKEDDGIIILLFDEGALERYKEWIGSETQCRLLNSDPYCSFGSALSCIHADFVKGSAEECYVVASFGQVNVPLINNSYTLFRLPSKMEELLQKLAGSNQDKLRKTQLDQLSKNIAESLKEPMKKYQHMTDLQRRSSQPGHEMVSMNSNGDNMMEQHLLI</sequence>
<evidence type="ECO:0000256" key="2">
    <source>
        <dbReference type="ARBA" id="ARBA00004479"/>
    </source>
</evidence>
<dbReference type="GeneTree" id="ENSGT00730000111286"/>
<protein>
    <submittedName>
        <fullName evidence="16">Interleukin 17 receptor C</fullName>
    </submittedName>
</protein>